<organism evidence="2">
    <name type="scientific">Fusarium oxysporum f. sp. melonis 26406</name>
    <dbReference type="NCBI Taxonomy" id="1089452"/>
    <lineage>
        <taxon>Eukaryota</taxon>
        <taxon>Fungi</taxon>
        <taxon>Dikarya</taxon>
        <taxon>Ascomycota</taxon>
        <taxon>Pezizomycotina</taxon>
        <taxon>Sordariomycetes</taxon>
        <taxon>Hypocreomycetidae</taxon>
        <taxon>Hypocreales</taxon>
        <taxon>Nectriaceae</taxon>
        <taxon>Fusarium</taxon>
        <taxon>Fusarium oxysporum species complex</taxon>
    </lineage>
</organism>
<reference evidence="2" key="2">
    <citation type="submission" date="2014-02" db="EMBL/GenBank/DDBJ databases">
        <title>Annotation of the Genome Sequence of Fusarium oxysporum f. sp. melonis 26406.</title>
        <authorList>
            <consortium name="The Broad Institute Genomics Platform"/>
            <person name="Ma L.-J."/>
            <person name="Corby-Kistler H."/>
            <person name="Broz K."/>
            <person name="Gale L.R."/>
            <person name="Jonkers W."/>
            <person name="O'Donnell K."/>
            <person name="Ploetz R."/>
            <person name="Steinberg C."/>
            <person name="Schwartz D.C."/>
            <person name="VanEtten H."/>
            <person name="Zhou S."/>
            <person name="Young S.K."/>
            <person name="Zeng Q."/>
            <person name="Gargeya S."/>
            <person name="Fitzgerald M."/>
            <person name="Abouelleil A."/>
            <person name="Alvarado L."/>
            <person name="Chapman S.B."/>
            <person name="Gainer-Dewar J."/>
            <person name="Goldberg J."/>
            <person name="Griggs A."/>
            <person name="Gujja S."/>
            <person name="Hansen M."/>
            <person name="Howarth C."/>
            <person name="Imamovic A."/>
            <person name="Ireland A."/>
            <person name="Larimer J."/>
            <person name="McCowan C."/>
            <person name="Murphy C."/>
            <person name="Pearson M."/>
            <person name="Poon T.W."/>
            <person name="Priest M."/>
            <person name="Roberts A."/>
            <person name="Saif S."/>
            <person name="Shea T."/>
            <person name="Sykes S."/>
            <person name="Wortman J."/>
            <person name="Nusbaum C."/>
            <person name="Birren B."/>
        </authorList>
    </citation>
    <scope>NUCLEOTIDE SEQUENCE</scope>
    <source>
        <strain evidence="2">26406</strain>
    </source>
</reference>
<proteinExistence type="predicted"/>
<dbReference type="EMBL" id="KI980633">
    <property type="protein sequence ID" value="EXK23686.1"/>
    <property type="molecule type" value="Genomic_DNA"/>
</dbReference>
<feature type="signal peptide" evidence="1">
    <location>
        <begin position="1"/>
        <end position="18"/>
    </location>
</feature>
<dbReference type="AlphaFoldDB" id="W9ZRE6"/>
<keyword evidence="1" id="KW-0732">Signal</keyword>
<gene>
    <name evidence="2" type="ORF">FOMG_19553</name>
</gene>
<dbReference type="VEuPathDB" id="FungiDB:FOMG_19553"/>
<protein>
    <submittedName>
        <fullName evidence="2">Uncharacterized protein</fullName>
    </submittedName>
</protein>
<feature type="chain" id="PRO_5004934960" evidence="1">
    <location>
        <begin position="19"/>
        <end position="50"/>
    </location>
</feature>
<sequence length="50" mass="6204">MAFTIWITFGFMFRRFIACHYDRRANWGIGGLRKVRRRKVVKEYVYMEVK</sequence>
<evidence type="ECO:0000256" key="1">
    <source>
        <dbReference type="SAM" id="SignalP"/>
    </source>
</evidence>
<reference evidence="2" key="1">
    <citation type="submission" date="2012-04" db="EMBL/GenBank/DDBJ databases">
        <title>The Genome Sequence of Fusarium oxysporum melonis.</title>
        <authorList>
            <consortium name="The Broad Institute Genome Sequencing Platform"/>
            <person name="Ma L.-J."/>
            <person name="Gale L.R."/>
            <person name="Schwartz D.C."/>
            <person name="Zhou S."/>
            <person name="Corby-Kistler H."/>
            <person name="Young S.K."/>
            <person name="Zeng Q."/>
            <person name="Gargeya S."/>
            <person name="Fitzgerald M."/>
            <person name="Haas B."/>
            <person name="Abouelleil A."/>
            <person name="Alvarado L."/>
            <person name="Arachchi H.M."/>
            <person name="Berlin A."/>
            <person name="Brown A."/>
            <person name="Chapman S.B."/>
            <person name="Chen Z."/>
            <person name="Dunbar C."/>
            <person name="Freedman E."/>
            <person name="Gearin G."/>
            <person name="Goldberg J."/>
            <person name="Griggs A."/>
            <person name="Gujja S."/>
            <person name="Heiman D."/>
            <person name="Howarth C."/>
            <person name="Larson L."/>
            <person name="Lui A."/>
            <person name="MacDonald P.J.P."/>
            <person name="Montmayeur A."/>
            <person name="Murphy C."/>
            <person name="Neiman D."/>
            <person name="Pearson M."/>
            <person name="Priest M."/>
            <person name="Roberts A."/>
            <person name="Saif S."/>
            <person name="Shea T."/>
            <person name="Shenoy N."/>
            <person name="Sisk P."/>
            <person name="Stolte C."/>
            <person name="Sykes S."/>
            <person name="Wortman J."/>
            <person name="Nusbaum C."/>
            <person name="Birren B."/>
        </authorList>
    </citation>
    <scope>NUCLEOTIDE SEQUENCE</scope>
    <source>
        <strain evidence="2">26406</strain>
    </source>
</reference>
<name>W9ZRE6_FUSOX</name>
<dbReference type="HOGENOM" id="CLU_215525_0_0_1"/>
<accession>W9ZRE6</accession>
<dbReference type="Proteomes" id="UP000030703">
    <property type="component" value="Unassembled WGS sequence"/>
</dbReference>
<evidence type="ECO:0000313" key="2">
    <source>
        <dbReference type="EMBL" id="EXK23686.1"/>
    </source>
</evidence>